<feature type="transmembrane region" description="Helical" evidence="1">
    <location>
        <begin position="85"/>
        <end position="108"/>
    </location>
</feature>
<evidence type="ECO:0008006" key="4">
    <source>
        <dbReference type="Google" id="ProtNLM"/>
    </source>
</evidence>
<accession>C7N179</accession>
<dbReference type="AlphaFoldDB" id="C7N179"/>
<feature type="transmembrane region" description="Helical" evidence="1">
    <location>
        <begin position="114"/>
        <end position="136"/>
    </location>
</feature>
<reference evidence="2 3" key="1">
    <citation type="journal article" date="2009" name="Stand. Genomic Sci.">
        <title>Complete genome sequence of Slackia heliotrinireducens type strain (RHS 1).</title>
        <authorList>
            <person name="Pukall R."/>
            <person name="Lapidus A."/>
            <person name="Nolan M."/>
            <person name="Copeland A."/>
            <person name="Glavina Del Rio T."/>
            <person name="Lucas S."/>
            <person name="Chen F."/>
            <person name="Tice H."/>
            <person name="Cheng J.F."/>
            <person name="Chertkov O."/>
            <person name="Bruce D."/>
            <person name="Goodwin L."/>
            <person name="Kuske C."/>
            <person name="Brettin T."/>
            <person name="Detter J.C."/>
            <person name="Han C."/>
            <person name="Pitluck S."/>
            <person name="Pati A."/>
            <person name="Mavrommatis K."/>
            <person name="Ivanova N."/>
            <person name="Ovchinnikova G."/>
            <person name="Chen A."/>
            <person name="Palaniappan K."/>
            <person name="Schneider S."/>
            <person name="Rohde M."/>
            <person name="Chain P."/>
            <person name="D'haeseleer P."/>
            <person name="Goker M."/>
            <person name="Bristow J."/>
            <person name="Eisen J.A."/>
            <person name="Markowitz V."/>
            <person name="Kyrpides N.C."/>
            <person name="Klenk H.P."/>
            <person name="Hugenholtz P."/>
        </authorList>
    </citation>
    <scope>NUCLEOTIDE SEQUENCE [LARGE SCALE GENOMIC DNA]</scope>
    <source>
        <strain evidence="3">ATCC 29202 / DSM 20476 / NCTC 11029 / RHS 1</strain>
    </source>
</reference>
<dbReference type="Proteomes" id="UP000002026">
    <property type="component" value="Chromosome"/>
</dbReference>
<keyword evidence="1" id="KW-0812">Transmembrane</keyword>
<dbReference type="HOGENOM" id="CLU_132477_0_0_11"/>
<keyword evidence="1" id="KW-0472">Membrane</keyword>
<protein>
    <recommendedName>
        <fullName evidence="4">DUF3021 domain-containing protein</fullName>
    </recommendedName>
</protein>
<evidence type="ECO:0000313" key="2">
    <source>
        <dbReference type="EMBL" id="ACV23301.1"/>
    </source>
</evidence>
<dbReference type="KEGG" id="shi:Shel_22910"/>
<feature type="transmembrane region" description="Helical" evidence="1">
    <location>
        <begin position="56"/>
        <end position="78"/>
    </location>
</feature>
<evidence type="ECO:0000313" key="3">
    <source>
        <dbReference type="Proteomes" id="UP000002026"/>
    </source>
</evidence>
<dbReference type="EMBL" id="CP001684">
    <property type="protein sequence ID" value="ACV23301.1"/>
    <property type="molecule type" value="Genomic_DNA"/>
</dbReference>
<sequence>MTRKDVIDTEVRTPAENARGFLVTLCASFTILMVVCMALGTVFADEESKRGIMYCWSLLGACVCTAALQFVFFTPVVIKRMVYPLRLFLFGICLYAVLAVLAVTMGWFPTDMAGAWASFTVSYLVALAVVTAAYAAKHRREERALNEKLNEYRRDNG</sequence>
<gene>
    <name evidence="2" type="ordered locus">Shel_22910</name>
</gene>
<dbReference type="eggNOG" id="ENOG5032X5D">
    <property type="taxonomic scope" value="Bacteria"/>
</dbReference>
<keyword evidence="1" id="KW-1133">Transmembrane helix</keyword>
<evidence type="ECO:0000256" key="1">
    <source>
        <dbReference type="SAM" id="Phobius"/>
    </source>
</evidence>
<keyword evidence="3" id="KW-1185">Reference proteome</keyword>
<organism evidence="2 3">
    <name type="scientific">Slackia heliotrinireducens (strain ATCC 29202 / DSM 20476 / NCTC 11029 / RHS 1)</name>
    <name type="common">Peptococcus heliotrinreducens</name>
    <dbReference type="NCBI Taxonomy" id="471855"/>
    <lineage>
        <taxon>Bacteria</taxon>
        <taxon>Bacillati</taxon>
        <taxon>Actinomycetota</taxon>
        <taxon>Coriobacteriia</taxon>
        <taxon>Eggerthellales</taxon>
        <taxon>Eggerthellaceae</taxon>
        <taxon>Slackia</taxon>
    </lineage>
</organism>
<dbReference type="STRING" id="471855.Shel_22910"/>
<name>C7N179_SLAHD</name>
<dbReference type="RefSeq" id="WP_012799401.1">
    <property type="nucleotide sequence ID" value="NC_013165.1"/>
</dbReference>
<proteinExistence type="predicted"/>
<feature type="transmembrane region" description="Helical" evidence="1">
    <location>
        <begin position="21"/>
        <end position="44"/>
    </location>
</feature>